<evidence type="ECO:0000256" key="1">
    <source>
        <dbReference type="SAM" id="MobiDB-lite"/>
    </source>
</evidence>
<gene>
    <name evidence="3" type="ORF">J2T22_001047</name>
</gene>
<keyword evidence="2" id="KW-0732">Signal</keyword>
<accession>A0ABT9UE11</accession>
<dbReference type="PRINTS" id="PR01217">
    <property type="entry name" value="PRICHEXTENSN"/>
</dbReference>
<feature type="compositionally biased region" description="Pro residues" evidence="1">
    <location>
        <begin position="80"/>
        <end position="94"/>
    </location>
</feature>
<feature type="chain" id="PRO_5047021456" description="Sporulation and spore germination protein" evidence="2">
    <location>
        <begin position="25"/>
        <end position="242"/>
    </location>
</feature>
<evidence type="ECO:0000313" key="4">
    <source>
        <dbReference type="Proteomes" id="UP001226389"/>
    </source>
</evidence>
<evidence type="ECO:0008006" key="5">
    <source>
        <dbReference type="Google" id="ProtNLM"/>
    </source>
</evidence>
<comment type="caution">
    <text evidence="3">The sequence shown here is derived from an EMBL/GenBank/DDBJ whole genome shotgun (WGS) entry which is preliminary data.</text>
</comment>
<protein>
    <recommendedName>
        <fullName evidence="5">Sporulation and spore germination protein</fullName>
    </recommendedName>
</protein>
<dbReference type="RefSeq" id="WP_307488628.1">
    <property type="nucleotide sequence ID" value="NZ_JAUSSY010000003.1"/>
</dbReference>
<evidence type="ECO:0000256" key="2">
    <source>
        <dbReference type="SAM" id="SignalP"/>
    </source>
</evidence>
<organism evidence="3 4">
    <name type="scientific">Pseudarthrobacter defluvii</name>
    <dbReference type="NCBI Taxonomy" id="410837"/>
    <lineage>
        <taxon>Bacteria</taxon>
        <taxon>Bacillati</taxon>
        <taxon>Actinomycetota</taxon>
        <taxon>Actinomycetes</taxon>
        <taxon>Micrococcales</taxon>
        <taxon>Micrococcaceae</taxon>
        <taxon>Pseudarthrobacter</taxon>
    </lineage>
</organism>
<sequence length="242" mass="24069">MTRPRLSALSVLGLSGLMVLTACFGPPAPGPTTSSAAPSPTASSAGPSTTATPTMTTAPTMTATPTTPGSTSAAPTTPGAAPPSSAPASPPPAQEPTQEPAPTGLPEQVGPLTVYYVAVGDNGVSGPRIGCGDSLVATTTAPVRFTDQVGPSVGTLLANKSRDVGLSGLVNVLYQSTLTYLGGELNGSTITIWLSGQFMLAGVCDIPRAKAQLEYTAMAASGATSAQVFVNGRPIDEVLSLK</sequence>
<feature type="compositionally biased region" description="Low complexity" evidence="1">
    <location>
        <begin position="31"/>
        <end position="79"/>
    </location>
</feature>
<proteinExistence type="predicted"/>
<dbReference type="Proteomes" id="UP001226389">
    <property type="component" value="Unassembled WGS sequence"/>
</dbReference>
<feature type="signal peptide" evidence="2">
    <location>
        <begin position="1"/>
        <end position="24"/>
    </location>
</feature>
<name>A0ABT9UE11_9MICC</name>
<keyword evidence="4" id="KW-1185">Reference proteome</keyword>
<dbReference type="EMBL" id="JAUSSY010000003">
    <property type="protein sequence ID" value="MDQ0117874.1"/>
    <property type="molecule type" value="Genomic_DNA"/>
</dbReference>
<reference evidence="3 4" key="1">
    <citation type="submission" date="2023-07" db="EMBL/GenBank/DDBJ databases">
        <title>Sorghum-associated microbial communities from plants grown in Nebraska, USA.</title>
        <authorList>
            <person name="Schachtman D."/>
        </authorList>
    </citation>
    <scope>NUCLEOTIDE SEQUENCE [LARGE SCALE GENOMIC DNA]</scope>
    <source>
        <strain evidence="3 4">DS994</strain>
    </source>
</reference>
<dbReference type="PROSITE" id="PS51257">
    <property type="entry name" value="PROKAR_LIPOPROTEIN"/>
    <property type="match status" value="1"/>
</dbReference>
<evidence type="ECO:0000313" key="3">
    <source>
        <dbReference type="EMBL" id="MDQ0117874.1"/>
    </source>
</evidence>
<feature type="region of interest" description="Disordered" evidence="1">
    <location>
        <begin position="28"/>
        <end position="108"/>
    </location>
</feature>